<dbReference type="PANTHER" id="PTHR33841">
    <property type="entry name" value="DNA METHYLTRANSFERASE YEEA-RELATED"/>
    <property type="match status" value="1"/>
</dbReference>
<evidence type="ECO:0000256" key="5">
    <source>
        <dbReference type="SAM" id="MobiDB-lite"/>
    </source>
</evidence>
<keyword evidence="3" id="KW-0808">Transferase</keyword>
<reference evidence="6 7" key="1">
    <citation type="submission" date="2016-11" db="EMBL/GenBank/DDBJ databases">
        <title>Draft Genome Sequences of Nine Cyanobacterial Strains from Diverse Habitats.</title>
        <authorList>
            <person name="Zhu T."/>
            <person name="Hou S."/>
            <person name="Lu X."/>
            <person name="Hess W.R."/>
        </authorList>
    </citation>
    <scope>NUCLEOTIDE SEQUENCE [LARGE SCALE GENOMIC DNA]</scope>
    <source>
        <strain evidence="6 7">NIES-30</strain>
    </source>
</reference>
<evidence type="ECO:0000256" key="4">
    <source>
        <dbReference type="ARBA" id="ARBA00047942"/>
    </source>
</evidence>
<dbReference type="EC" id="2.1.1.72" evidence="1"/>
<evidence type="ECO:0000313" key="7">
    <source>
        <dbReference type="Proteomes" id="UP000185557"/>
    </source>
</evidence>
<dbReference type="InterPro" id="IPR029063">
    <property type="entry name" value="SAM-dependent_MTases_sf"/>
</dbReference>
<dbReference type="InterPro" id="IPR002052">
    <property type="entry name" value="DNA_methylase_N6_adenine_CS"/>
</dbReference>
<organism evidence="6 7">
    <name type="scientific">Phormidium tenue NIES-30</name>
    <dbReference type="NCBI Taxonomy" id="549789"/>
    <lineage>
        <taxon>Bacteria</taxon>
        <taxon>Bacillati</taxon>
        <taxon>Cyanobacteriota</taxon>
        <taxon>Cyanophyceae</taxon>
        <taxon>Oscillatoriophycideae</taxon>
        <taxon>Oscillatoriales</taxon>
        <taxon>Oscillatoriaceae</taxon>
        <taxon>Phormidium</taxon>
    </lineage>
</organism>
<comment type="catalytic activity">
    <reaction evidence="4">
        <text>a 2'-deoxyadenosine in DNA + S-adenosyl-L-methionine = an N(6)-methyl-2'-deoxyadenosine in DNA + S-adenosyl-L-homocysteine + H(+)</text>
        <dbReference type="Rhea" id="RHEA:15197"/>
        <dbReference type="Rhea" id="RHEA-COMP:12418"/>
        <dbReference type="Rhea" id="RHEA-COMP:12419"/>
        <dbReference type="ChEBI" id="CHEBI:15378"/>
        <dbReference type="ChEBI" id="CHEBI:57856"/>
        <dbReference type="ChEBI" id="CHEBI:59789"/>
        <dbReference type="ChEBI" id="CHEBI:90615"/>
        <dbReference type="ChEBI" id="CHEBI:90616"/>
        <dbReference type="EC" id="2.1.1.72"/>
    </reaction>
</comment>
<dbReference type="EMBL" id="MRCG01000021">
    <property type="protein sequence ID" value="OKH44683.1"/>
    <property type="molecule type" value="Genomic_DNA"/>
</dbReference>
<dbReference type="PANTHER" id="PTHR33841:SF1">
    <property type="entry name" value="DNA METHYLTRANSFERASE A"/>
    <property type="match status" value="1"/>
</dbReference>
<accession>A0A1U7J019</accession>
<dbReference type="STRING" id="549789.NIES30_21970"/>
<dbReference type="Proteomes" id="UP000185557">
    <property type="component" value="Unassembled WGS sequence"/>
</dbReference>
<feature type="region of interest" description="Disordered" evidence="5">
    <location>
        <begin position="138"/>
        <end position="161"/>
    </location>
</feature>
<keyword evidence="2" id="KW-0489">Methyltransferase</keyword>
<evidence type="ECO:0000256" key="1">
    <source>
        <dbReference type="ARBA" id="ARBA00011900"/>
    </source>
</evidence>
<comment type="caution">
    <text evidence="6">The sequence shown here is derived from an EMBL/GenBank/DDBJ whole genome shotgun (WGS) entry which is preliminary data.</text>
</comment>
<dbReference type="GO" id="GO:0032259">
    <property type="term" value="P:methylation"/>
    <property type="evidence" value="ECO:0007669"/>
    <property type="project" value="UniProtKB-KW"/>
</dbReference>
<name>A0A1U7J019_9CYAN</name>
<evidence type="ECO:0000256" key="3">
    <source>
        <dbReference type="ARBA" id="ARBA00022679"/>
    </source>
</evidence>
<gene>
    <name evidence="6" type="ORF">NIES30_21970</name>
</gene>
<keyword evidence="7" id="KW-1185">Reference proteome</keyword>
<dbReference type="GO" id="GO:0009007">
    <property type="term" value="F:site-specific DNA-methyltransferase (adenine-specific) activity"/>
    <property type="evidence" value="ECO:0007669"/>
    <property type="project" value="UniProtKB-EC"/>
</dbReference>
<dbReference type="PROSITE" id="PS00092">
    <property type="entry name" value="N6_MTASE"/>
    <property type="match status" value="1"/>
</dbReference>
<dbReference type="Gene3D" id="3.40.50.150">
    <property type="entry name" value="Vaccinia Virus protein VP39"/>
    <property type="match status" value="2"/>
</dbReference>
<evidence type="ECO:0000256" key="2">
    <source>
        <dbReference type="ARBA" id="ARBA00022603"/>
    </source>
</evidence>
<dbReference type="REBASE" id="191783">
    <property type="entry name" value="Pte30ORF21970P"/>
</dbReference>
<protein>
    <recommendedName>
        <fullName evidence="1">site-specific DNA-methyltransferase (adenine-specific)</fullName>
        <ecNumber evidence="1">2.1.1.72</ecNumber>
    </recommendedName>
</protein>
<proteinExistence type="predicted"/>
<dbReference type="RefSeq" id="WP_073610599.1">
    <property type="nucleotide sequence ID" value="NZ_MRCG01000021.1"/>
</dbReference>
<dbReference type="SUPFAM" id="SSF53335">
    <property type="entry name" value="S-adenosyl-L-methionine-dependent methyltransferases"/>
    <property type="match status" value="1"/>
</dbReference>
<dbReference type="GO" id="GO:0003676">
    <property type="term" value="F:nucleic acid binding"/>
    <property type="evidence" value="ECO:0007669"/>
    <property type="project" value="InterPro"/>
</dbReference>
<evidence type="ECO:0000313" key="6">
    <source>
        <dbReference type="EMBL" id="OKH44683.1"/>
    </source>
</evidence>
<dbReference type="OrthoDB" id="564694at2"/>
<dbReference type="InterPro" id="IPR050953">
    <property type="entry name" value="N4_N6_ade-DNA_methylase"/>
</dbReference>
<sequence length="1667" mass="188247">MPLDLAIQNVGEYYSSHYLDTTFGRDTKNLLKEWRESGANATPRRLKKLSQRYFRAKAQALEELNPAQRHTAGPEIAAWHGYLMQALGYDHLQRQDLFVEGGHGVVPVLGVLKRFGQPWLVICESLFCIPDGSLPDGAATEDPLEANPRPDQRTDPSQPLVQGDWTRAIGEIFKTEEPPRWVLLLGGSRILLIDRKTFANGRWLAFDLDDAFGRSETATFEQLATFLARETLAPDGESADLIHDKLEEQSHKLAHGVTENLQAAVREAIELLANEWVRDRRRRKRSITTVNPGELALDDQELDGPQRVTAEQLRHEALTYVYRLIFCFYAEAHGAELGVLPINDGAYRLGYSLEALRDLELVPLSEQAAEGSYFQTHLDRLFTLIHQGFHPQQAEANPDQGLLSLAGTTRTFTIPPLTATLFDPKATPLLAQAQLSNACLQRVIRCLSLSYDSGTRTTGRVNYADLGINQLGAVYEGLLSFSGMFADTDLIQVKRAKDDFGKTKTQTWFVPQERLEEFKKDEVERLADGKPRIYPMGSFILHLSGLDREQTASYYTPEVLTKCLVEETLRPLLKDYTPADADKILTLTVCEPAMGSGAFLNEAANQLVARYLELKQQQLGQSIDPADYPDELRRTRHYITTRNLYGVDLNPTAVELGALSLWLNTMHRVRVEGWGDGEIGEWGDDVSNTSSPHQPTTSPAYTRGATPWFGLRLRPGNSLIGARRAVWTKAQLMSGQHLKSGDEAVEPRQLKPGEARQPKEVYHYLVFDPDMVPTAGDALVRQYQREESDQAKLWIRNRVKARWTESEVDLALAVSDLIDAHEQCYSEERQTALAQTQCPASVWPHPPTTEPGPSLALQEEVKASLEAASGSFQRLKLLMDSWCALFFWPLDEVAALPSREDFLEAAQLLLGPHPRPLSQGAIGADRTNFEPETLPLNIKQFRLNFDGAELLRATTADALDAEVLGNAVPWYRVSRDIATKARFNHWELAFPEVLGQQATQSAGFDLILGNPPWIKVGWLEDTLLSDFEPLLGVKEARNADFNEKRSYLLENKHKRRIYLEAQRNSLGNIHFLNCHRLYKALQGSQTNLYKNFIVRSWALLGVEGFGGLLHPEGPYDDPGGGKFRAEYYPHLVAHYHFENELKLFEDVGNKADFSLNCFKGKINESYKIEFYQAVNLFSPLTISACRKHADADQPVPGIKTEHGEWETSGHSKRLVLVDEKVLEIFRDLLEKEYSSCRSTRLLRVHVAQIVEVVKKINESRRWLVDLSGKYLATEFLHESNSQKKGILTRQQDPSFRPQETSEWVVSGPHFYLGNPFNKNPRSACNSHRAYDDTDLTTLSASYLPNSVYRPGNKHGKLEAFKASIPEFPASNLLTTRYRYVNRRSVNTSMERTLISCILPPGSVHIHPVLSLTFISEEDMLGFASSSASLIFDFLMRAAGRSDIYDTNLRSLPKISEPWLTPIMHRGLRLNALTTHYADLWATVALPDLPQDQWASQSEILVNAAAAWKNQTEDPTPKTYPYEAPWPALTPHQWTWHSPLRSDYARRQALLEIDVMVAIALGLTLDELQTIYRVQFPVMRQYEIADEYDAHGRLVPSPHRKTAGGKEVRDARKTWDGESPLTVSWAIDDGLQTVTKTFYPPFSRVDREADYDYAYGHFKSKYSVKDLN</sequence>